<dbReference type="InterPro" id="IPR016181">
    <property type="entry name" value="Acyl_CoA_acyltransferase"/>
</dbReference>
<dbReference type="Proteomes" id="UP000633219">
    <property type="component" value="Unassembled WGS sequence"/>
</dbReference>
<evidence type="ECO:0000313" key="3">
    <source>
        <dbReference type="Proteomes" id="UP000633219"/>
    </source>
</evidence>
<protein>
    <submittedName>
        <fullName evidence="2">GNAT family N-acetyltransferase</fullName>
    </submittedName>
</protein>
<reference evidence="2" key="1">
    <citation type="submission" date="2021-01" db="EMBL/GenBank/DDBJ databases">
        <title>Rhizobium sp. strain KVB221 16S ribosomal RNA gene Genome sequencing and assembly.</title>
        <authorList>
            <person name="Kang M."/>
        </authorList>
    </citation>
    <scope>NUCLEOTIDE SEQUENCE</scope>
    <source>
        <strain evidence="2">KVB221</strain>
    </source>
</reference>
<evidence type="ECO:0000313" key="2">
    <source>
        <dbReference type="EMBL" id="MBL0371580.1"/>
    </source>
</evidence>
<name>A0A936YSH0_9HYPH</name>
<dbReference type="EMBL" id="JAEQNC010000003">
    <property type="protein sequence ID" value="MBL0371580.1"/>
    <property type="molecule type" value="Genomic_DNA"/>
</dbReference>
<feature type="domain" description="N-acetyltransferase" evidence="1">
    <location>
        <begin position="19"/>
        <end position="161"/>
    </location>
</feature>
<keyword evidence="3" id="KW-1185">Reference proteome</keyword>
<dbReference type="PANTHER" id="PTHR37817:SF1">
    <property type="entry name" value="N-ACETYLTRANSFERASE EIS"/>
    <property type="match status" value="1"/>
</dbReference>
<dbReference type="GO" id="GO:0034069">
    <property type="term" value="F:aminoglycoside N-acetyltransferase activity"/>
    <property type="evidence" value="ECO:0007669"/>
    <property type="project" value="TreeGrafter"/>
</dbReference>
<dbReference type="RefSeq" id="WP_201654644.1">
    <property type="nucleotide sequence ID" value="NZ_JAEQNC010000003.1"/>
</dbReference>
<comment type="caution">
    <text evidence="2">The sequence shown here is derived from an EMBL/GenBank/DDBJ whole genome shotgun (WGS) entry which is preliminary data.</text>
</comment>
<dbReference type="CDD" id="cd04301">
    <property type="entry name" value="NAT_SF"/>
    <property type="match status" value="1"/>
</dbReference>
<dbReference type="InterPro" id="IPR051554">
    <property type="entry name" value="Acetyltransferase_Eis"/>
</dbReference>
<dbReference type="Gene3D" id="3.40.630.30">
    <property type="match status" value="1"/>
</dbReference>
<dbReference type="Pfam" id="PF13527">
    <property type="entry name" value="Acetyltransf_9"/>
    <property type="match status" value="1"/>
</dbReference>
<dbReference type="InterPro" id="IPR000182">
    <property type="entry name" value="GNAT_dom"/>
</dbReference>
<dbReference type="SUPFAM" id="SSF55729">
    <property type="entry name" value="Acyl-CoA N-acyltransferases (Nat)"/>
    <property type="match status" value="1"/>
</dbReference>
<gene>
    <name evidence="2" type="ORF">JJB09_06030</name>
</gene>
<evidence type="ECO:0000259" key="1">
    <source>
        <dbReference type="PROSITE" id="PS51186"/>
    </source>
</evidence>
<accession>A0A936YSH0</accession>
<proteinExistence type="predicted"/>
<sequence length="299" mass="32348">MTALKNELQFRQGYFSDRVAFTALADLLQDVFDIDILALDRFGGPNLTAMPFGYFDAQGRCVANFSAFSMPLMVEGRLVDAVGYQSGAVRPEYRGQGLYRDLMRRAFAWSDEQGFELGLLLTDKPKLYQSYGFQAVDQSIFTGAAPKPGGAGAPPVRLSMDEVEQISLLQAKLASRTPVSSVFAVASEAKTFLLNACFDPSINLSYLPDLDAIAAWRVDEAGVLHLLDIVADEMPSLDEIVGGLGIVADCIVVHFPPDRLGWSGYAVGPAGWPCDLMLRAPAFTALPAGFVALSPMAEF</sequence>
<dbReference type="PROSITE" id="PS51186">
    <property type="entry name" value="GNAT"/>
    <property type="match status" value="1"/>
</dbReference>
<dbReference type="GO" id="GO:0030649">
    <property type="term" value="P:aminoglycoside antibiotic catabolic process"/>
    <property type="evidence" value="ECO:0007669"/>
    <property type="project" value="TreeGrafter"/>
</dbReference>
<dbReference type="AlphaFoldDB" id="A0A936YSH0"/>
<organism evidence="2 3">
    <name type="scientific">Rhizobium setariae</name>
    <dbReference type="NCBI Taxonomy" id="2801340"/>
    <lineage>
        <taxon>Bacteria</taxon>
        <taxon>Pseudomonadati</taxon>
        <taxon>Pseudomonadota</taxon>
        <taxon>Alphaproteobacteria</taxon>
        <taxon>Hyphomicrobiales</taxon>
        <taxon>Rhizobiaceae</taxon>
        <taxon>Rhizobium/Agrobacterium group</taxon>
        <taxon>Rhizobium</taxon>
    </lineage>
</organism>
<dbReference type="PANTHER" id="PTHR37817">
    <property type="entry name" value="N-ACETYLTRANSFERASE EIS"/>
    <property type="match status" value="1"/>
</dbReference>